<comment type="caution">
    <text evidence="1">The sequence shown here is derived from an EMBL/GenBank/DDBJ whole genome shotgun (WGS) entry which is preliminary data.</text>
</comment>
<name>A0A6G0RNM4_9STRA</name>
<gene>
    <name evidence="1" type="ORF">PF008_g12375</name>
</gene>
<dbReference type="EMBL" id="QXFY01000692">
    <property type="protein sequence ID" value="KAE9337788.1"/>
    <property type="molecule type" value="Genomic_DNA"/>
</dbReference>
<evidence type="ECO:0008006" key="3">
    <source>
        <dbReference type="Google" id="ProtNLM"/>
    </source>
</evidence>
<accession>A0A6G0RNM4</accession>
<dbReference type="Proteomes" id="UP000486351">
    <property type="component" value="Unassembled WGS sequence"/>
</dbReference>
<sequence length="231" mass="26046">MTSPILVFAHKKPRSPKNTNKKKLRALKLLEATSTTAVAVAAAVGADRSTLHRWKKDADRIAASSPSQCFADPRARAHVYVQQPELEQRLLEWIVNIRKNGYLCVSTNCLLLMHSKFSPALFASRSRAVSLMFIRHFLKRNRLTVRRITHKGRKKRSDMEEVANVFSHSILRTVEDDGILPYINGPDKYPSVYNMDQTAVYVDMNGRTTVDFVGSQTVDVVQGTVAIFSML</sequence>
<protein>
    <recommendedName>
        <fullName evidence="3">HTH CENPB-type domain-containing protein</fullName>
    </recommendedName>
</protein>
<evidence type="ECO:0000313" key="1">
    <source>
        <dbReference type="EMBL" id="KAE9337788.1"/>
    </source>
</evidence>
<evidence type="ECO:0000313" key="2">
    <source>
        <dbReference type="Proteomes" id="UP000486351"/>
    </source>
</evidence>
<proteinExistence type="predicted"/>
<dbReference type="AlphaFoldDB" id="A0A6G0RNM4"/>
<organism evidence="1 2">
    <name type="scientific">Phytophthora fragariae</name>
    <dbReference type="NCBI Taxonomy" id="53985"/>
    <lineage>
        <taxon>Eukaryota</taxon>
        <taxon>Sar</taxon>
        <taxon>Stramenopiles</taxon>
        <taxon>Oomycota</taxon>
        <taxon>Peronosporomycetes</taxon>
        <taxon>Peronosporales</taxon>
        <taxon>Peronosporaceae</taxon>
        <taxon>Phytophthora</taxon>
    </lineage>
</organism>
<reference evidence="1 2" key="1">
    <citation type="submission" date="2018-09" db="EMBL/GenBank/DDBJ databases">
        <title>Genomic investigation of the strawberry pathogen Phytophthora fragariae indicates pathogenicity is determined by transcriptional variation in three key races.</title>
        <authorList>
            <person name="Adams T.M."/>
            <person name="Armitage A.D."/>
            <person name="Sobczyk M.K."/>
            <person name="Bates H.J."/>
            <person name="Dunwell J.M."/>
            <person name="Nellist C.F."/>
            <person name="Harrison R.J."/>
        </authorList>
    </citation>
    <scope>NUCLEOTIDE SEQUENCE [LARGE SCALE GENOMIC DNA]</scope>
    <source>
        <strain evidence="1 2">NOV-77</strain>
    </source>
</reference>